<accession>A0A6V8SLZ7</accession>
<feature type="transmembrane region" description="Helical" evidence="1">
    <location>
        <begin position="30"/>
        <end position="50"/>
    </location>
</feature>
<keyword evidence="1" id="KW-0812">Transmembrane</keyword>
<evidence type="ECO:0000256" key="1">
    <source>
        <dbReference type="SAM" id="Phobius"/>
    </source>
</evidence>
<dbReference type="Pfam" id="PF17032">
    <property type="entry name" value="Zn_ribbon_15"/>
    <property type="match status" value="1"/>
</dbReference>
<comment type="caution">
    <text evidence="3">The sequence shown here is derived from an EMBL/GenBank/DDBJ whole genome shotgun (WGS) entry which is preliminary data.</text>
</comment>
<evidence type="ECO:0000313" key="4">
    <source>
        <dbReference type="Proteomes" id="UP000580568"/>
    </source>
</evidence>
<sequence>MIIWGWGKVTRKFIGGVFERTCNYCNQTNVWRLCIATTWFTLFFIPIIPYKKTYQIACPSCGSYIGLTREQFEKLKVEMQEGASGKATVEAIDESLKYSGKTETQINYLKQMEEYNKTKADSE</sequence>
<keyword evidence="1" id="KW-0472">Membrane</keyword>
<reference evidence="3 4" key="1">
    <citation type="submission" date="2020-07" db="EMBL/GenBank/DDBJ databases">
        <title>A new beta-1,3-glucan-decomposing anaerobic bacterium isolated from anoxic soil subjected to biological soil disinfestation.</title>
        <authorList>
            <person name="Ueki A."/>
            <person name="Tonouchi A."/>
        </authorList>
    </citation>
    <scope>NUCLEOTIDE SEQUENCE [LARGE SCALE GENOMIC DNA]</scope>
    <source>
        <strain evidence="3 4">TW1</strain>
    </source>
</reference>
<dbReference type="Proteomes" id="UP000580568">
    <property type="component" value="Unassembled WGS sequence"/>
</dbReference>
<keyword evidence="1" id="KW-1133">Transmembrane helix</keyword>
<dbReference type="InterPro" id="IPR031493">
    <property type="entry name" value="Zinc_ribbon_15"/>
</dbReference>
<evidence type="ECO:0000313" key="3">
    <source>
        <dbReference type="EMBL" id="GFP76198.1"/>
    </source>
</evidence>
<dbReference type="AlphaFoldDB" id="A0A6V8SLZ7"/>
<feature type="domain" description="Zinc-ribbon 15" evidence="2">
    <location>
        <begin position="21"/>
        <end position="68"/>
    </location>
</feature>
<proteinExistence type="predicted"/>
<protein>
    <recommendedName>
        <fullName evidence="2">Zinc-ribbon 15 domain-containing protein</fullName>
    </recommendedName>
</protein>
<keyword evidence="4" id="KW-1185">Reference proteome</keyword>
<gene>
    <name evidence="3" type="ORF">bsdtw1_02297</name>
</gene>
<organism evidence="3 4">
    <name type="scientific">Clostridium fungisolvens</name>
    <dbReference type="NCBI Taxonomy" id="1604897"/>
    <lineage>
        <taxon>Bacteria</taxon>
        <taxon>Bacillati</taxon>
        <taxon>Bacillota</taxon>
        <taxon>Clostridia</taxon>
        <taxon>Eubacteriales</taxon>
        <taxon>Clostridiaceae</taxon>
        <taxon>Clostridium</taxon>
    </lineage>
</organism>
<name>A0A6V8SLZ7_9CLOT</name>
<dbReference type="RefSeq" id="WP_183277642.1">
    <property type="nucleotide sequence ID" value="NZ_BLZR01000001.1"/>
</dbReference>
<evidence type="ECO:0000259" key="2">
    <source>
        <dbReference type="Pfam" id="PF17032"/>
    </source>
</evidence>
<dbReference type="EMBL" id="BLZR01000001">
    <property type="protein sequence ID" value="GFP76198.1"/>
    <property type="molecule type" value="Genomic_DNA"/>
</dbReference>